<keyword evidence="7 12" id="KW-0732">Signal</keyword>
<evidence type="ECO:0000256" key="3">
    <source>
        <dbReference type="ARBA" id="ARBA00011881"/>
    </source>
</evidence>
<keyword evidence="10" id="KW-0446">Lipid-binding</keyword>
<dbReference type="InterPro" id="IPR000074">
    <property type="entry name" value="ApoA_E"/>
</dbReference>
<sequence length="290" mass="33003">MKAVAVILILAVITGCQARAVMKDEPKSKWEDTVDRFWEYVSDLSTKADEAVQGVKSSQLRRELDTLITDTMAELTIYRDDLQTKLGPYAQDTANQMSEDLQLLFNKLQADMIDAKERSTQYVHELKTMMEQNVDDVKNRVSTYTRKLKKRLGKDTEEIRNANVLTHPPLLPLSAPSTVATYLGEVQSRATQNIESVRESLEPYVLQAREKTSEKLGSLTELLMSQTQDLSEKFETQASVIRNRLEQTAQDLRSTLEGQLEDLANWFTPYAAKIRDQLQSVREKIQEAAV</sequence>
<dbReference type="GO" id="GO:0060228">
    <property type="term" value="F:phosphatidylcholine-sterol O-acyltransferase activator activity"/>
    <property type="evidence" value="ECO:0007669"/>
    <property type="project" value="TreeGrafter"/>
</dbReference>
<evidence type="ECO:0000256" key="11">
    <source>
        <dbReference type="ARBA" id="ARBA00056320"/>
    </source>
</evidence>
<feature type="chain" id="PRO_5035827144" description="Apolipoprotein E" evidence="12">
    <location>
        <begin position="19"/>
        <end position="290"/>
    </location>
</feature>
<keyword evidence="8" id="KW-0677">Repeat</keyword>
<evidence type="ECO:0000256" key="4">
    <source>
        <dbReference type="ARBA" id="ARBA00022448"/>
    </source>
</evidence>
<dbReference type="GO" id="GO:0042157">
    <property type="term" value="P:lipoprotein metabolic process"/>
    <property type="evidence" value="ECO:0007669"/>
    <property type="project" value="InterPro"/>
</dbReference>
<dbReference type="FunFam" id="1.20.120.20:FF:000010">
    <property type="entry name" value="Apolipoprotein E"/>
    <property type="match status" value="1"/>
</dbReference>
<evidence type="ECO:0000256" key="1">
    <source>
        <dbReference type="ARBA" id="ARBA00004498"/>
    </source>
</evidence>
<evidence type="ECO:0000256" key="7">
    <source>
        <dbReference type="ARBA" id="ARBA00022729"/>
    </source>
</evidence>
<dbReference type="PROSITE" id="PS51257">
    <property type="entry name" value="PROKAR_LIPOPROTEIN"/>
    <property type="match status" value="1"/>
</dbReference>
<dbReference type="GO" id="GO:0042627">
    <property type="term" value="C:chylomicron"/>
    <property type="evidence" value="ECO:0007669"/>
    <property type="project" value="TreeGrafter"/>
</dbReference>
<keyword evidence="6" id="KW-0272">Extracellular matrix</keyword>
<dbReference type="Pfam" id="PF01442">
    <property type="entry name" value="Apolipoprotein"/>
    <property type="match status" value="2"/>
</dbReference>
<evidence type="ECO:0000256" key="5">
    <source>
        <dbReference type="ARBA" id="ARBA00022525"/>
    </source>
</evidence>
<reference evidence="13" key="1">
    <citation type="thesis" date="2021" institute="BYU ScholarsArchive" country="Provo, UT, USA">
        <title>Applications of and Algorithms for Genome Assembly and Genomic Analyses with an Emphasis on Marine Teleosts.</title>
        <authorList>
            <person name="Pickett B.D."/>
        </authorList>
    </citation>
    <scope>NUCLEOTIDE SEQUENCE</scope>
    <source>
        <strain evidence="13">HI-2016</strain>
    </source>
</reference>
<evidence type="ECO:0000256" key="10">
    <source>
        <dbReference type="ARBA" id="ARBA00023121"/>
    </source>
</evidence>
<dbReference type="PANTHER" id="PTHR18976">
    <property type="entry name" value="APOLIPOPROTEIN"/>
    <property type="match status" value="1"/>
</dbReference>
<dbReference type="InterPro" id="IPR050163">
    <property type="entry name" value="Apolipoprotein_A1/A4/E"/>
</dbReference>
<organism evidence="13 14">
    <name type="scientific">Albula glossodonta</name>
    <name type="common">roundjaw bonefish</name>
    <dbReference type="NCBI Taxonomy" id="121402"/>
    <lineage>
        <taxon>Eukaryota</taxon>
        <taxon>Metazoa</taxon>
        <taxon>Chordata</taxon>
        <taxon>Craniata</taxon>
        <taxon>Vertebrata</taxon>
        <taxon>Euteleostomi</taxon>
        <taxon>Actinopterygii</taxon>
        <taxon>Neopterygii</taxon>
        <taxon>Teleostei</taxon>
        <taxon>Albuliformes</taxon>
        <taxon>Albulidae</taxon>
        <taxon>Albula</taxon>
    </lineage>
</organism>
<comment type="caution">
    <text evidence="13">The sequence shown here is derived from an EMBL/GenBank/DDBJ whole genome shotgun (WGS) entry which is preliminary data.</text>
</comment>
<comment type="similarity">
    <text evidence="2">Belongs to the apolipoprotein A1/A4/E family.</text>
</comment>
<evidence type="ECO:0000256" key="12">
    <source>
        <dbReference type="SAM" id="SignalP"/>
    </source>
</evidence>
<gene>
    <name evidence="13" type="ORF">JZ751_007436</name>
</gene>
<dbReference type="PANTHER" id="PTHR18976:SF2">
    <property type="entry name" value="APOLIPOPROTEIN E"/>
    <property type="match status" value="1"/>
</dbReference>
<feature type="signal peptide" evidence="12">
    <location>
        <begin position="1"/>
        <end position="18"/>
    </location>
</feature>
<evidence type="ECO:0008006" key="15">
    <source>
        <dbReference type="Google" id="ProtNLM"/>
    </source>
</evidence>
<dbReference type="Proteomes" id="UP000824540">
    <property type="component" value="Unassembled WGS sequence"/>
</dbReference>
<dbReference type="Gene3D" id="1.20.120.20">
    <property type="entry name" value="Apolipoprotein"/>
    <property type="match status" value="2"/>
</dbReference>
<comment type="subunit">
    <text evidence="3">Homotetramer.</text>
</comment>
<accession>A0A8T2N370</accession>
<dbReference type="GO" id="GO:0034364">
    <property type="term" value="C:high-density lipoprotein particle"/>
    <property type="evidence" value="ECO:0007669"/>
    <property type="project" value="TreeGrafter"/>
</dbReference>
<keyword evidence="14" id="KW-1185">Reference proteome</keyword>
<evidence type="ECO:0000256" key="8">
    <source>
        <dbReference type="ARBA" id="ARBA00022737"/>
    </source>
</evidence>
<dbReference type="GO" id="GO:0034362">
    <property type="term" value="C:low-density lipoprotein particle"/>
    <property type="evidence" value="ECO:0007669"/>
    <property type="project" value="TreeGrafter"/>
</dbReference>
<comment type="subcellular location">
    <subcellularLocation>
        <location evidence="1">Secreted</location>
        <location evidence="1">Extracellular space</location>
        <location evidence="1">Extracellular matrix</location>
    </subcellularLocation>
</comment>
<dbReference type="EMBL" id="JAFBMS010000144">
    <property type="protein sequence ID" value="KAG9334613.1"/>
    <property type="molecule type" value="Genomic_DNA"/>
</dbReference>
<dbReference type="GO" id="GO:0033344">
    <property type="term" value="P:cholesterol efflux"/>
    <property type="evidence" value="ECO:0007669"/>
    <property type="project" value="TreeGrafter"/>
</dbReference>
<protein>
    <recommendedName>
        <fullName evidence="15">Apolipoprotein E</fullName>
    </recommendedName>
</protein>
<dbReference type="GO" id="GO:0034361">
    <property type="term" value="C:very-low-density lipoprotein particle"/>
    <property type="evidence" value="ECO:0007669"/>
    <property type="project" value="TreeGrafter"/>
</dbReference>
<dbReference type="GO" id="GO:1903561">
    <property type="term" value="C:extracellular vesicle"/>
    <property type="evidence" value="ECO:0007669"/>
    <property type="project" value="TreeGrafter"/>
</dbReference>
<keyword evidence="9" id="KW-0445">Lipid transport</keyword>
<evidence type="ECO:0000256" key="2">
    <source>
        <dbReference type="ARBA" id="ARBA00008788"/>
    </source>
</evidence>
<dbReference type="GO" id="GO:0008203">
    <property type="term" value="P:cholesterol metabolic process"/>
    <property type="evidence" value="ECO:0007669"/>
    <property type="project" value="TreeGrafter"/>
</dbReference>
<keyword evidence="4" id="KW-0813">Transport</keyword>
<dbReference type="GO" id="GO:0033700">
    <property type="term" value="P:phospholipid efflux"/>
    <property type="evidence" value="ECO:0007669"/>
    <property type="project" value="TreeGrafter"/>
</dbReference>
<keyword evidence="5" id="KW-0964">Secreted</keyword>
<comment type="function">
    <text evidence="11">APOE is an apolipoprotein, a protein associating with lipid particles, that mainly functions in lipoprotein-mediated lipid transport between organs via the plasma and interstitial fluids. APOE is a core component of plasma lipoproteins and is involved in their production, conversion and clearance. Apolipoproteins are amphipathic molecules that interact both with lipids of the lipoprotein particle core and the aqueous environment of the plasma.</text>
</comment>
<dbReference type="GO" id="GO:0005543">
    <property type="term" value="F:phospholipid binding"/>
    <property type="evidence" value="ECO:0007669"/>
    <property type="project" value="TreeGrafter"/>
</dbReference>
<evidence type="ECO:0000256" key="6">
    <source>
        <dbReference type="ARBA" id="ARBA00022530"/>
    </source>
</evidence>
<evidence type="ECO:0000256" key="9">
    <source>
        <dbReference type="ARBA" id="ARBA00023055"/>
    </source>
</evidence>
<dbReference type="AlphaFoldDB" id="A0A8T2N370"/>
<evidence type="ECO:0000313" key="14">
    <source>
        <dbReference type="Proteomes" id="UP000824540"/>
    </source>
</evidence>
<evidence type="ECO:0000313" key="13">
    <source>
        <dbReference type="EMBL" id="KAG9334613.1"/>
    </source>
</evidence>
<dbReference type="OrthoDB" id="9886755at2759"/>
<proteinExistence type="inferred from homology"/>
<dbReference type="GO" id="GO:0120020">
    <property type="term" value="F:cholesterol transfer activity"/>
    <property type="evidence" value="ECO:0007669"/>
    <property type="project" value="TreeGrafter"/>
</dbReference>
<dbReference type="SUPFAM" id="SSF58113">
    <property type="entry name" value="Apolipoprotein A-I"/>
    <property type="match status" value="1"/>
</dbReference>
<name>A0A8T2N370_9TELE</name>
<dbReference type="GO" id="GO:0055090">
    <property type="term" value="P:acylglycerol homeostasis"/>
    <property type="evidence" value="ECO:0007669"/>
    <property type="project" value="TreeGrafter"/>
</dbReference>